<feature type="active site" description="Proton acceptor" evidence="5">
    <location>
        <position position="386"/>
    </location>
</feature>
<organism evidence="10 11">
    <name type="scientific">Heracleum sosnowskyi</name>
    <dbReference type="NCBI Taxonomy" id="360622"/>
    <lineage>
        <taxon>Eukaryota</taxon>
        <taxon>Viridiplantae</taxon>
        <taxon>Streptophyta</taxon>
        <taxon>Embryophyta</taxon>
        <taxon>Tracheophyta</taxon>
        <taxon>Spermatophyta</taxon>
        <taxon>Magnoliopsida</taxon>
        <taxon>eudicotyledons</taxon>
        <taxon>Gunneridae</taxon>
        <taxon>Pentapetalae</taxon>
        <taxon>asterids</taxon>
        <taxon>campanulids</taxon>
        <taxon>Apiales</taxon>
        <taxon>Apiaceae</taxon>
        <taxon>Apioideae</taxon>
        <taxon>apioid superclade</taxon>
        <taxon>Tordylieae</taxon>
        <taxon>Tordyliinae</taxon>
        <taxon>Heracleum</taxon>
    </lineage>
</organism>
<evidence type="ECO:0000313" key="10">
    <source>
        <dbReference type="EMBL" id="KAK1396273.1"/>
    </source>
</evidence>
<evidence type="ECO:0000256" key="5">
    <source>
        <dbReference type="PIRSR" id="PIRSR604808-1"/>
    </source>
</evidence>
<comment type="similarity">
    <text evidence="1 8">Belongs to the DNA repair enzymes AP/ExoA family.</text>
</comment>
<feature type="site" description="Interaction with DNA substrate" evidence="7">
    <location>
        <position position="386"/>
    </location>
</feature>
<keyword evidence="10" id="KW-0540">Nuclease</keyword>
<reference evidence="10" key="1">
    <citation type="submission" date="2023-02" db="EMBL/GenBank/DDBJ databases">
        <title>Genome of toxic invasive species Heracleum sosnowskyi carries increased number of genes despite the absence of recent whole-genome duplications.</title>
        <authorList>
            <person name="Schelkunov M."/>
            <person name="Shtratnikova V."/>
            <person name="Makarenko M."/>
            <person name="Klepikova A."/>
            <person name="Omelchenko D."/>
            <person name="Novikova G."/>
            <person name="Obukhova E."/>
            <person name="Bogdanov V."/>
            <person name="Penin A."/>
            <person name="Logacheva M."/>
        </authorList>
    </citation>
    <scope>NUCLEOTIDE SEQUENCE</scope>
    <source>
        <strain evidence="10">Hsosn_3</strain>
        <tissue evidence="10">Leaf</tissue>
    </source>
</reference>
<feature type="domain" description="Endonuclease/exonuclease/phosphatase" evidence="9">
    <location>
        <begin position="133"/>
        <end position="346"/>
    </location>
</feature>
<evidence type="ECO:0000256" key="2">
    <source>
        <dbReference type="ARBA" id="ARBA00022723"/>
    </source>
</evidence>
<feature type="binding site" evidence="6">
    <location>
        <position position="167"/>
    </location>
    <ligand>
        <name>Mg(2+)</name>
        <dbReference type="ChEBI" id="CHEBI:18420"/>
        <label>1</label>
    </ligand>
</feature>
<feature type="binding site" evidence="6">
    <location>
        <position position="283"/>
    </location>
    <ligand>
        <name>Mg(2+)</name>
        <dbReference type="ChEBI" id="CHEBI:18420"/>
        <label>1</label>
    </ligand>
</feature>
<dbReference type="GO" id="GO:0005634">
    <property type="term" value="C:nucleus"/>
    <property type="evidence" value="ECO:0007669"/>
    <property type="project" value="TreeGrafter"/>
</dbReference>
<dbReference type="NCBIfam" id="TIGR00195">
    <property type="entry name" value="exoDNase_III"/>
    <property type="match status" value="1"/>
</dbReference>
<feature type="binding site" evidence="6">
    <location>
        <position position="136"/>
    </location>
    <ligand>
        <name>Mg(2+)</name>
        <dbReference type="ChEBI" id="CHEBI:18420"/>
        <label>1</label>
    </ligand>
</feature>
<dbReference type="PANTHER" id="PTHR22748:SF6">
    <property type="entry name" value="DNA-(APURINIC OR APYRIMIDINIC SITE) ENDONUCLEASE"/>
    <property type="match status" value="1"/>
</dbReference>
<dbReference type="Gene3D" id="3.60.10.10">
    <property type="entry name" value="Endonuclease/exonuclease/phosphatase"/>
    <property type="match status" value="1"/>
</dbReference>
<keyword evidence="2 6" id="KW-0479">Metal-binding</keyword>
<feature type="binding site" evidence="6">
    <location>
        <position position="385"/>
    </location>
    <ligand>
        <name>Mg(2+)</name>
        <dbReference type="ChEBI" id="CHEBI:18420"/>
        <label>1</label>
    </ligand>
</feature>
<feature type="site" description="Transition state stabilizer" evidence="7">
    <location>
        <position position="285"/>
    </location>
</feature>
<dbReference type="SUPFAM" id="SSF56219">
    <property type="entry name" value="DNase I-like"/>
    <property type="match status" value="1"/>
</dbReference>
<evidence type="ECO:0000256" key="4">
    <source>
        <dbReference type="ARBA" id="ARBA00022842"/>
    </source>
</evidence>
<dbReference type="InterPro" id="IPR036691">
    <property type="entry name" value="Endo/exonu/phosph_ase_sf"/>
</dbReference>
<dbReference type="GO" id="GO:0008311">
    <property type="term" value="F:double-stranded DNA 3'-5' DNA exonuclease activity"/>
    <property type="evidence" value="ECO:0007669"/>
    <property type="project" value="TreeGrafter"/>
</dbReference>
<keyword evidence="8" id="KW-0234">DNA repair</keyword>
<dbReference type="InterPro" id="IPR004808">
    <property type="entry name" value="AP_endonuc_1"/>
</dbReference>
<feature type="active site" evidence="5">
    <location>
        <position position="243"/>
    </location>
</feature>
<keyword evidence="6" id="KW-0464">Manganese</keyword>
<dbReference type="NCBIfam" id="TIGR00633">
    <property type="entry name" value="xth"/>
    <property type="match status" value="1"/>
</dbReference>
<dbReference type="GO" id="GO:0046872">
    <property type="term" value="F:metal ion binding"/>
    <property type="evidence" value="ECO:0007669"/>
    <property type="project" value="UniProtKB-KW"/>
</dbReference>
<evidence type="ECO:0000256" key="1">
    <source>
        <dbReference type="ARBA" id="ARBA00007092"/>
    </source>
</evidence>
<dbReference type="GO" id="GO:0008081">
    <property type="term" value="F:phosphoric diester hydrolase activity"/>
    <property type="evidence" value="ECO:0007669"/>
    <property type="project" value="TreeGrafter"/>
</dbReference>
<dbReference type="FunFam" id="3.60.10.10:FF:000041">
    <property type="entry name" value="DNA-(apurinic or apyrimidinic site) lyase"/>
    <property type="match status" value="1"/>
</dbReference>
<dbReference type="Proteomes" id="UP001237642">
    <property type="component" value="Unassembled WGS sequence"/>
</dbReference>
<keyword evidence="3" id="KW-0378">Hydrolase</keyword>
<evidence type="ECO:0000256" key="6">
    <source>
        <dbReference type="PIRSR" id="PIRSR604808-2"/>
    </source>
</evidence>
<name>A0AAD8N679_9APIA</name>
<evidence type="ECO:0000259" key="9">
    <source>
        <dbReference type="Pfam" id="PF03372"/>
    </source>
</evidence>
<reference evidence="10" key="2">
    <citation type="submission" date="2023-05" db="EMBL/GenBank/DDBJ databases">
        <authorList>
            <person name="Schelkunov M.I."/>
        </authorList>
    </citation>
    <scope>NUCLEOTIDE SEQUENCE</scope>
    <source>
        <strain evidence="10">Hsosn_3</strain>
        <tissue evidence="10">Leaf</tissue>
    </source>
</reference>
<dbReference type="PANTHER" id="PTHR22748">
    <property type="entry name" value="AP ENDONUCLEASE"/>
    <property type="match status" value="1"/>
</dbReference>
<evidence type="ECO:0000256" key="8">
    <source>
        <dbReference type="RuleBase" id="RU362131"/>
    </source>
</evidence>
<feature type="binding site" evidence="6">
    <location>
        <position position="285"/>
    </location>
    <ligand>
        <name>Mg(2+)</name>
        <dbReference type="ChEBI" id="CHEBI:18420"/>
        <label>1</label>
    </ligand>
</feature>
<dbReference type="InterPro" id="IPR005135">
    <property type="entry name" value="Endo/exonuclease/phosphatase"/>
</dbReference>
<dbReference type="EC" id="3.1.-.-" evidence="8"/>
<keyword evidence="11" id="KW-1185">Reference proteome</keyword>
<protein>
    <recommendedName>
        <fullName evidence="8">DNA-(apurinic or apyrimidinic site) endonuclease</fullName>
        <ecNumber evidence="8">3.1.-.-</ecNumber>
    </recommendedName>
</protein>
<dbReference type="PROSITE" id="PS51435">
    <property type="entry name" value="AP_NUCLEASE_F1_4"/>
    <property type="match status" value="1"/>
</dbReference>
<dbReference type="AlphaFoldDB" id="A0AAD8N679"/>
<keyword evidence="10" id="KW-0255">Endonuclease</keyword>
<evidence type="ECO:0000256" key="3">
    <source>
        <dbReference type="ARBA" id="ARBA00022801"/>
    </source>
</evidence>
<comment type="cofactor">
    <cofactor evidence="6 8">
        <name>Mg(2+)</name>
        <dbReference type="ChEBI" id="CHEBI:18420"/>
    </cofactor>
    <cofactor evidence="6 8">
        <name>Mn(2+)</name>
        <dbReference type="ChEBI" id="CHEBI:29035"/>
    </cofactor>
    <text evidence="6 8">Probably binds two magnesium or manganese ions per subunit.</text>
</comment>
<keyword evidence="8" id="KW-0227">DNA damage</keyword>
<proteinExistence type="inferred from homology"/>
<gene>
    <name evidence="10" type="ORF">POM88_006136</name>
</gene>
<dbReference type="CDD" id="cd09087">
    <property type="entry name" value="Ape1-like_AP-endo"/>
    <property type="match status" value="1"/>
</dbReference>
<feature type="site" description="Important for catalytic activity" evidence="7">
    <location>
        <position position="360"/>
    </location>
</feature>
<dbReference type="GO" id="GO:0006284">
    <property type="term" value="P:base-excision repair"/>
    <property type="evidence" value="ECO:0007669"/>
    <property type="project" value="TreeGrafter"/>
</dbReference>
<dbReference type="Pfam" id="PF03372">
    <property type="entry name" value="Exo_endo_phos"/>
    <property type="match status" value="1"/>
</dbReference>
<keyword evidence="4 6" id="KW-0460">Magnesium</keyword>
<evidence type="ECO:0000256" key="7">
    <source>
        <dbReference type="PIRSR" id="PIRSR604808-3"/>
    </source>
</evidence>
<dbReference type="GO" id="GO:0003906">
    <property type="term" value="F:DNA-(apurinic or apyrimidinic site) endonuclease activity"/>
    <property type="evidence" value="ECO:0007669"/>
    <property type="project" value="TreeGrafter"/>
</dbReference>
<feature type="binding site" evidence="6">
    <location>
        <position position="386"/>
    </location>
    <ligand>
        <name>Mg(2+)</name>
        <dbReference type="ChEBI" id="CHEBI:18420"/>
        <label>1</label>
    </ligand>
</feature>
<evidence type="ECO:0000313" key="11">
    <source>
        <dbReference type="Proteomes" id="UP001237642"/>
    </source>
</evidence>
<accession>A0AAD8N679</accession>
<dbReference type="EMBL" id="JAUIZM010000002">
    <property type="protein sequence ID" value="KAK1396273.1"/>
    <property type="molecule type" value="Genomic_DNA"/>
</dbReference>
<feature type="active site" description="Proton donor/acceptor" evidence="5">
    <location>
        <position position="283"/>
    </location>
</feature>
<comment type="caution">
    <text evidence="10">The sequence shown here is derived from an EMBL/GenBank/DDBJ whole genome shotgun (WGS) entry which is preliminary data.</text>
</comment>
<sequence>MSSVLAHRILGFNNPSSIAAVRNNLRIACRASSQVAAASKDDEPKAGNIEIHSRGSLGSHHDVIAQTRAGCVGTTVSRISVANRTNESVNQTPADGPWTVLTHKWPQKGWKAYNPRTMRKPDLTADTKHVKMMSWNVNGLKRLLESDKNSVAQLAQREDFDVLCLQETQLQEKDVEAIKSSLLEGYEHSFWTCSVSKLHYSGTALISRIKPLSVRYGLGISEHDDEGRLITLEFDTFYLIGGYIPNSSTGLKRLAYRVTQWDPALSNYMKELEKVKPVILTGDLNCAHKDIDIHNPGSNKRKAGFTIEERQSFEKNFLDKGFVDTFRRQHRGVLGYTFWGWDNERETNKAASSFTYSNLDPRERKESIMDNVYDSYILPDVASSDHSPIGLVLTL</sequence>